<keyword evidence="1" id="KW-0175">Coiled coil</keyword>
<feature type="region of interest" description="Disordered" evidence="2">
    <location>
        <begin position="182"/>
        <end position="201"/>
    </location>
</feature>
<evidence type="ECO:0000256" key="1">
    <source>
        <dbReference type="SAM" id="Coils"/>
    </source>
</evidence>
<evidence type="ECO:0000313" key="3">
    <source>
        <dbReference type="EMBL" id="KAL2331687.1"/>
    </source>
</evidence>
<feature type="region of interest" description="Disordered" evidence="2">
    <location>
        <begin position="206"/>
        <end position="226"/>
    </location>
</feature>
<sequence>MVVFKLQLLGEICTQTSIGNYIFCTSNNHSICLSYSQLCELSFHITRHLRNPYNENLPVKELEPSIGEQLTSLLYLEPDNMSSTGNHEGEQSSPNSKKSKKLQQKEGDPRYVIKLPLQIGKSTHTPIVEPRQSQPKNVQPTPLEPENVYTNPKIPSPHLNASPTPSPTQIPSTRASQYCVGRVSPLSSPSEPNHSPLSIPSTRQENVVMQEQTSSEVTQPSIPADPPPGAVLPEEFEKIFSQTKYEVASCGGGSECSPLDPSVEEKIRNQSWFTATGGRNKGRVYGVGKVQAGYRCGDNFTQPTTSSASSEKITMLEEKVRKTQEENEKLSRKFETLLNVVLPFLLAEAAQPIFQQSQENQQQHQQPPQPSNQAVENQENNLYETLCIFCNQHIETATHLFLECQFSSIIWLKWFHLFNTSGPAPWDLQQHYLAAPSAIYSIIGRQTWSTSRKVTHPYTSLNQLWSSYMIHYRNNFVLTNNMQHEQQQFEFKPAANKAIDGHAISMVFPSQFNQHFHQQPHGCKSGVEARTSNSHIGVG</sequence>
<proteinExistence type="predicted"/>
<reference evidence="3 4" key="1">
    <citation type="submission" date="2024-08" db="EMBL/GenBank/DDBJ databases">
        <title>Insights into the chromosomal genome structure of Flemingia macrophylla.</title>
        <authorList>
            <person name="Ding Y."/>
            <person name="Zhao Y."/>
            <person name="Bi W."/>
            <person name="Wu M."/>
            <person name="Zhao G."/>
            <person name="Gong Y."/>
            <person name="Li W."/>
            <person name="Zhang P."/>
        </authorList>
    </citation>
    <scope>NUCLEOTIDE SEQUENCE [LARGE SCALE GENOMIC DNA]</scope>
    <source>
        <strain evidence="3">DYQJB</strain>
        <tissue evidence="3">Leaf</tissue>
    </source>
</reference>
<evidence type="ECO:0008006" key="5">
    <source>
        <dbReference type="Google" id="ProtNLM"/>
    </source>
</evidence>
<protein>
    <recommendedName>
        <fullName evidence="5">Reverse transcriptase zinc-binding domain-containing protein</fullName>
    </recommendedName>
</protein>
<dbReference type="Proteomes" id="UP001603857">
    <property type="component" value="Unassembled WGS sequence"/>
</dbReference>
<feature type="compositionally biased region" description="Polar residues" evidence="2">
    <location>
        <begin position="206"/>
        <end position="221"/>
    </location>
</feature>
<feature type="compositionally biased region" description="Polar residues" evidence="2">
    <location>
        <begin position="185"/>
        <end position="201"/>
    </location>
</feature>
<feature type="compositionally biased region" description="Polar residues" evidence="2">
    <location>
        <begin position="80"/>
        <end position="96"/>
    </location>
</feature>
<feature type="region of interest" description="Disordered" evidence="2">
    <location>
        <begin position="355"/>
        <end position="374"/>
    </location>
</feature>
<dbReference type="AlphaFoldDB" id="A0ABD1M7F3"/>
<feature type="compositionally biased region" description="Polar residues" evidence="2">
    <location>
        <begin position="120"/>
        <end position="140"/>
    </location>
</feature>
<dbReference type="EMBL" id="JBGMDY010000006">
    <property type="protein sequence ID" value="KAL2331687.1"/>
    <property type="molecule type" value="Genomic_DNA"/>
</dbReference>
<feature type="coiled-coil region" evidence="1">
    <location>
        <begin position="313"/>
        <end position="340"/>
    </location>
</feature>
<keyword evidence="4" id="KW-1185">Reference proteome</keyword>
<evidence type="ECO:0000256" key="2">
    <source>
        <dbReference type="SAM" id="MobiDB-lite"/>
    </source>
</evidence>
<feature type="compositionally biased region" description="Low complexity" evidence="2">
    <location>
        <begin position="355"/>
        <end position="366"/>
    </location>
</feature>
<feature type="region of interest" description="Disordered" evidence="2">
    <location>
        <begin position="78"/>
        <end position="175"/>
    </location>
</feature>
<accession>A0ABD1M7F3</accession>
<gene>
    <name evidence="3" type="ORF">Fmac_019268</name>
</gene>
<name>A0ABD1M7F3_9FABA</name>
<evidence type="ECO:0000313" key="4">
    <source>
        <dbReference type="Proteomes" id="UP001603857"/>
    </source>
</evidence>
<comment type="caution">
    <text evidence="3">The sequence shown here is derived from an EMBL/GenBank/DDBJ whole genome shotgun (WGS) entry which is preliminary data.</text>
</comment>
<organism evidence="3 4">
    <name type="scientific">Flemingia macrophylla</name>
    <dbReference type="NCBI Taxonomy" id="520843"/>
    <lineage>
        <taxon>Eukaryota</taxon>
        <taxon>Viridiplantae</taxon>
        <taxon>Streptophyta</taxon>
        <taxon>Embryophyta</taxon>
        <taxon>Tracheophyta</taxon>
        <taxon>Spermatophyta</taxon>
        <taxon>Magnoliopsida</taxon>
        <taxon>eudicotyledons</taxon>
        <taxon>Gunneridae</taxon>
        <taxon>Pentapetalae</taxon>
        <taxon>rosids</taxon>
        <taxon>fabids</taxon>
        <taxon>Fabales</taxon>
        <taxon>Fabaceae</taxon>
        <taxon>Papilionoideae</taxon>
        <taxon>50 kb inversion clade</taxon>
        <taxon>NPAAA clade</taxon>
        <taxon>indigoferoid/millettioid clade</taxon>
        <taxon>Phaseoleae</taxon>
        <taxon>Flemingia</taxon>
    </lineage>
</organism>